<evidence type="ECO:0000313" key="1">
    <source>
        <dbReference type="EMBL" id="SDB26177.1"/>
    </source>
</evidence>
<dbReference type="Pfam" id="PF08282">
    <property type="entry name" value="Hydrolase_3"/>
    <property type="match status" value="1"/>
</dbReference>
<dbReference type="SFLD" id="SFLDS00003">
    <property type="entry name" value="Haloacid_Dehalogenase"/>
    <property type="match status" value="1"/>
</dbReference>
<dbReference type="Gene3D" id="3.40.50.1000">
    <property type="entry name" value="HAD superfamily/HAD-like"/>
    <property type="match status" value="1"/>
</dbReference>
<evidence type="ECO:0008006" key="3">
    <source>
        <dbReference type="Google" id="ProtNLM"/>
    </source>
</evidence>
<name>A0A1G6C014_9STRE</name>
<dbReference type="SUPFAM" id="SSF56784">
    <property type="entry name" value="HAD-like"/>
    <property type="match status" value="1"/>
</dbReference>
<dbReference type="EMBL" id="FMXP01000016">
    <property type="protein sequence ID" value="SDB26177.1"/>
    <property type="molecule type" value="Genomic_DNA"/>
</dbReference>
<dbReference type="GO" id="GO:0005829">
    <property type="term" value="C:cytosol"/>
    <property type="evidence" value="ECO:0007669"/>
    <property type="project" value="TreeGrafter"/>
</dbReference>
<keyword evidence="2" id="KW-1185">Reference proteome</keyword>
<dbReference type="AlphaFoldDB" id="A0A1G6C014"/>
<accession>A0A1G6C014</accession>
<dbReference type="GO" id="GO:0000287">
    <property type="term" value="F:magnesium ion binding"/>
    <property type="evidence" value="ECO:0007669"/>
    <property type="project" value="TreeGrafter"/>
</dbReference>
<organism evidence="1 2">
    <name type="scientific">Streptococcus henryi</name>
    <dbReference type="NCBI Taxonomy" id="439219"/>
    <lineage>
        <taxon>Bacteria</taxon>
        <taxon>Bacillati</taxon>
        <taxon>Bacillota</taxon>
        <taxon>Bacilli</taxon>
        <taxon>Lactobacillales</taxon>
        <taxon>Streptococcaceae</taxon>
        <taxon>Streptococcus</taxon>
    </lineage>
</organism>
<dbReference type="InterPro" id="IPR000150">
    <property type="entry name" value="Cof"/>
</dbReference>
<sequence>MIKLVATDMDGTFLDGNGQYNASRLEAVLDRFDDLGIRFAVASGRSLLALTKMFEDFADRIIFIAENGNVVKVGDDIIFEANLSSDQYLDISKTLLGIPYMADYDFLLSGEKGAYVHNKSSKDYVDFISHYYENVQRVPDFDNLSDKIFKLTANFAEETVREGEAWVNQKIPYVQAVTTGFKSIDIILRDVDKSTGIAEICKHFGISQSEIIAFGDNLNDFEMLEYAGTAIATENARDEIKAISQQIIGPCHEESVMAYMEGMVK</sequence>
<dbReference type="NCBIfam" id="TIGR01484">
    <property type="entry name" value="HAD-SF-IIB"/>
    <property type="match status" value="1"/>
</dbReference>
<dbReference type="InterPro" id="IPR023214">
    <property type="entry name" value="HAD_sf"/>
</dbReference>
<dbReference type="InterPro" id="IPR006379">
    <property type="entry name" value="HAD-SF_hydro_IIB"/>
</dbReference>
<dbReference type="PANTHER" id="PTHR10000">
    <property type="entry name" value="PHOSPHOSERINE PHOSPHATASE"/>
    <property type="match status" value="1"/>
</dbReference>
<dbReference type="PANTHER" id="PTHR10000:SF53">
    <property type="entry name" value="5-AMINO-6-(5-PHOSPHO-D-RIBITYLAMINO)URACIL PHOSPHATASE YBJI-RELATED"/>
    <property type="match status" value="1"/>
</dbReference>
<protein>
    <recommendedName>
        <fullName evidence="3">Haloacid dehalogenase-like hydrolase</fullName>
    </recommendedName>
</protein>
<proteinExistence type="predicted"/>
<dbReference type="STRING" id="439219.SAMN02910293_01296"/>
<reference evidence="1 2" key="1">
    <citation type="submission" date="2016-10" db="EMBL/GenBank/DDBJ databases">
        <authorList>
            <person name="de Groot N.N."/>
        </authorList>
    </citation>
    <scope>NUCLEOTIDE SEQUENCE [LARGE SCALE GENOMIC DNA]</scope>
    <source>
        <strain evidence="1 2">A-4</strain>
    </source>
</reference>
<dbReference type="GO" id="GO:0016791">
    <property type="term" value="F:phosphatase activity"/>
    <property type="evidence" value="ECO:0007669"/>
    <property type="project" value="TreeGrafter"/>
</dbReference>
<dbReference type="NCBIfam" id="TIGR00099">
    <property type="entry name" value="Cof-subfamily"/>
    <property type="match status" value="1"/>
</dbReference>
<evidence type="ECO:0000313" key="2">
    <source>
        <dbReference type="Proteomes" id="UP000182508"/>
    </source>
</evidence>
<dbReference type="Gene3D" id="3.30.1240.10">
    <property type="match status" value="1"/>
</dbReference>
<dbReference type="RefSeq" id="WP_018165098.1">
    <property type="nucleotide sequence ID" value="NZ_FMXP01000016.1"/>
</dbReference>
<dbReference type="SFLD" id="SFLDG01140">
    <property type="entry name" value="C2.B:_Phosphomannomutase_and_P"/>
    <property type="match status" value="1"/>
</dbReference>
<dbReference type="Proteomes" id="UP000182508">
    <property type="component" value="Unassembled WGS sequence"/>
</dbReference>
<dbReference type="CDD" id="cd07518">
    <property type="entry name" value="HAD_YbiV-Like"/>
    <property type="match status" value="1"/>
</dbReference>
<dbReference type="InterPro" id="IPR036412">
    <property type="entry name" value="HAD-like_sf"/>
</dbReference>
<dbReference type="eggNOG" id="COG0561">
    <property type="taxonomic scope" value="Bacteria"/>
</dbReference>
<gene>
    <name evidence="1" type="ORF">SAMN02910293_01296</name>
</gene>